<dbReference type="EMBL" id="FRDM01000008">
    <property type="protein sequence ID" value="SHN72963.1"/>
    <property type="molecule type" value="Genomic_DNA"/>
</dbReference>
<feature type="transmembrane region" description="Helical" evidence="2">
    <location>
        <begin position="501"/>
        <end position="521"/>
    </location>
</feature>
<keyword evidence="3" id="KW-0482">Metalloprotease</keyword>
<evidence type="ECO:0000256" key="1">
    <source>
        <dbReference type="SAM" id="MobiDB-lite"/>
    </source>
</evidence>
<accession>A0A1M7TQQ6</accession>
<feature type="transmembrane region" description="Helical" evidence="2">
    <location>
        <begin position="408"/>
        <end position="432"/>
    </location>
</feature>
<evidence type="ECO:0000313" key="4">
    <source>
        <dbReference type="Proteomes" id="UP000184428"/>
    </source>
</evidence>
<dbReference type="AlphaFoldDB" id="A0A1M7TQQ6"/>
<dbReference type="Proteomes" id="UP000184428">
    <property type="component" value="Unassembled WGS sequence"/>
</dbReference>
<evidence type="ECO:0000256" key="2">
    <source>
        <dbReference type="SAM" id="Phobius"/>
    </source>
</evidence>
<feature type="transmembrane region" description="Helical" evidence="2">
    <location>
        <begin position="452"/>
        <end position="473"/>
    </location>
</feature>
<dbReference type="GO" id="GO:0008237">
    <property type="term" value="F:metallopeptidase activity"/>
    <property type="evidence" value="ECO:0007669"/>
    <property type="project" value="UniProtKB-KW"/>
</dbReference>
<feature type="transmembrane region" description="Helical" evidence="2">
    <location>
        <begin position="528"/>
        <end position="546"/>
    </location>
</feature>
<dbReference type="OrthoDB" id="4640801at2"/>
<reference evidence="3 4" key="1">
    <citation type="submission" date="2016-12" db="EMBL/GenBank/DDBJ databases">
        <authorList>
            <person name="Song W.-J."/>
            <person name="Kurnit D.M."/>
        </authorList>
    </citation>
    <scope>NUCLEOTIDE SEQUENCE [LARGE SCALE GENOMIC DNA]</scope>
    <source>
        <strain evidence="3 4">DSM 43162</strain>
    </source>
</reference>
<dbReference type="GO" id="GO:0006508">
    <property type="term" value="P:proteolysis"/>
    <property type="evidence" value="ECO:0007669"/>
    <property type="project" value="UniProtKB-KW"/>
</dbReference>
<evidence type="ECO:0000313" key="3">
    <source>
        <dbReference type="EMBL" id="SHN72963.1"/>
    </source>
</evidence>
<feature type="compositionally biased region" description="Polar residues" evidence="1">
    <location>
        <begin position="1"/>
        <end position="12"/>
    </location>
</feature>
<name>A0A1M7TQQ6_9ACTN</name>
<feature type="region of interest" description="Disordered" evidence="1">
    <location>
        <begin position="1"/>
        <end position="20"/>
    </location>
</feature>
<keyword evidence="2" id="KW-1133">Transmembrane helix</keyword>
<dbReference type="RefSeq" id="WP_072917475.1">
    <property type="nucleotide sequence ID" value="NZ_FRDM01000008.1"/>
</dbReference>
<proteinExistence type="predicted"/>
<protein>
    <submittedName>
        <fullName evidence="3">Putative peptide zinc metalloprotease protein</fullName>
    </submittedName>
</protein>
<keyword evidence="3" id="KW-0378">Hydrolase</keyword>
<feature type="transmembrane region" description="Helical" evidence="2">
    <location>
        <begin position="633"/>
        <end position="655"/>
    </location>
</feature>
<organism evidence="3 4">
    <name type="scientific">Geodermatophilus obscurus</name>
    <dbReference type="NCBI Taxonomy" id="1861"/>
    <lineage>
        <taxon>Bacteria</taxon>
        <taxon>Bacillati</taxon>
        <taxon>Actinomycetota</taxon>
        <taxon>Actinomycetes</taxon>
        <taxon>Geodermatophilales</taxon>
        <taxon>Geodermatophilaceae</taxon>
        <taxon>Geodermatophilus</taxon>
    </lineage>
</organism>
<feature type="transmembrane region" description="Helical" evidence="2">
    <location>
        <begin position="742"/>
        <end position="760"/>
    </location>
</feature>
<feature type="transmembrane region" description="Helical" evidence="2">
    <location>
        <begin position="195"/>
        <end position="216"/>
    </location>
</feature>
<feature type="transmembrane region" description="Helical" evidence="2">
    <location>
        <begin position="584"/>
        <end position="601"/>
    </location>
</feature>
<sequence length="761" mass="80318">MTTLTDDGQSPPTAVVGDPGRRLAEGTELLGEYQDSGYQTPKFLVRRADGQVMQLPLLLYRVASLLDGRDTERMATDLSAELGQDLTADQVSYLVEERLRPAGLLAPDHTDADDPGTVTAPTRSDPLLALRFRKPVVPAGVTWRIAGVFRLLFRRPAWVAALATFLALDALVLLQGDFVSRVAAGATTLVHRPELTLVLLTLLVLSMAFHEIGHVTACRYGGARPGDMGVGLYLVWPALYSTVTDTYRLGRVGRLRTDLAGVYFNAIFMAVLTGLYLRTDATWLLPGILLMHVQAAQQFLPSIRFDGYYMLADLAGVPELFNYVGPVLKSLVPGRPAHPRVQELRPRSRRLIVLWVTVTVPMLLFYLVTFLLVVPRVLPVVWDVLLDYQSRMEAAMRAGDVTTVALSVFQLLLILLPWVGAALVVAMLAGILRRLGDARGWAWAAPGRWIAVRRYAAVAGVAGVAGALVWRVAQVAGSAPTSTPDTGAVGGQADVLTGSPALAVLPSVVLVACFLASAALLRWRLSAVVVPLAVVAAMGPAVSVLATPSPAVVGAAWTALGATILVTANRLGASGGRRGPRSVPWQRALIGAGVVAIAAGVATTPLLVLPLAVGAALLAIRTGWRSHGPMREWLLSIVGVLGVTALAALATPALLRTIPGALSPAGHQVLLLIAGLTVIGASMVRELRWAAAALVLVVMIAVVPALGGAAGLPLVLCSTVVLGALLVQALTRHPVEDRPHPLLRALLVVPTLVVVIVGALL</sequence>
<keyword evidence="2" id="KW-0472">Membrane</keyword>
<keyword evidence="2" id="KW-0812">Transmembrane</keyword>
<feature type="transmembrane region" description="Helical" evidence="2">
    <location>
        <begin position="259"/>
        <end position="277"/>
    </location>
</feature>
<feature type="transmembrane region" description="Helical" evidence="2">
    <location>
        <begin position="661"/>
        <end position="680"/>
    </location>
</feature>
<gene>
    <name evidence="3" type="ORF">SAMN05660350_02040</name>
</gene>
<keyword evidence="3" id="KW-0645">Protease</keyword>
<feature type="transmembrane region" description="Helical" evidence="2">
    <location>
        <begin position="352"/>
        <end position="374"/>
    </location>
</feature>
<feature type="transmembrane region" description="Helical" evidence="2">
    <location>
        <begin position="687"/>
        <end position="706"/>
    </location>
</feature>
<feature type="transmembrane region" description="Helical" evidence="2">
    <location>
        <begin position="157"/>
        <end position="174"/>
    </location>
</feature>